<dbReference type="AlphaFoldDB" id="A0A1M5AMB1"/>
<name>A0A1M5AMB1_9FLAO</name>
<keyword evidence="2" id="KW-1185">Reference proteome</keyword>
<protein>
    <submittedName>
        <fullName evidence="1">Uncharacterized protein</fullName>
    </submittedName>
</protein>
<sequence>MKTLKLFNAVLAKELDAEVFISQDGFIIEPHAMWAKKEIISYYAKEKLNGNDLNKTFHKSWQKIKESTRFELLMEQIFHYFSTYESKFQGEDYIPDEVLNIPDLKLNFKVIKAYSEEELQEKCLALLRSGIALKEETIDDLLHILHHELEYDFTGKEHIRNKEAIIKIADRYDVYPENNVEFLRYVIYKTTRETLLIKNGDLINDIKQSKFNPTYLFENFGLEKMAEIFNRFKPLFLAYKNRSPKTINKISKLSKIYHKPLISNPLNNATNMLLENSDLHWLENATPFALFKALSACYSRMYGQDTFVYRIRNGKSWTKKSIATSVNELNYDFILNYLKSKYHFEGKKFYFPKDVEFALPTSEKMFVGNIPTGTRFFGERLAIGIYWDNAWGAYDLDLSGLNIAGKIGWNAAYNQNSGQLMYSGDMTSAPNGAVEYLYANRGLMAPTLVMNNVFYGNSDCGYKIIIGKGDAVSYDYMMNPNNLFAEAKCNSVQKQTVLGMLLPKDGKQCFVLLNFGAGHAHVSGSTEISLMATNALYQQWYESLSFNFLMSELGAEIVSDKEEADFDFSLESLEKNSFTSIFA</sequence>
<gene>
    <name evidence="1" type="ORF">SAMN05444408_11427</name>
</gene>
<evidence type="ECO:0000313" key="2">
    <source>
        <dbReference type="Proteomes" id="UP000184236"/>
    </source>
</evidence>
<evidence type="ECO:0000313" key="1">
    <source>
        <dbReference type="EMBL" id="SHF31306.1"/>
    </source>
</evidence>
<proteinExistence type="predicted"/>
<dbReference type="STRING" id="1302685.SAMN05444408_11427"/>
<dbReference type="OrthoDB" id="415622at2"/>
<accession>A0A1M5AMB1</accession>
<dbReference type="Proteomes" id="UP000184236">
    <property type="component" value="Unassembled WGS sequence"/>
</dbReference>
<dbReference type="RefSeq" id="WP_072885775.1">
    <property type="nucleotide sequence ID" value="NZ_FQVO01000014.1"/>
</dbReference>
<dbReference type="EMBL" id="FQVO01000014">
    <property type="protein sequence ID" value="SHF31306.1"/>
    <property type="molecule type" value="Genomic_DNA"/>
</dbReference>
<organism evidence="1 2">
    <name type="scientific">Chryseobacterium takakiae</name>
    <dbReference type="NCBI Taxonomy" id="1302685"/>
    <lineage>
        <taxon>Bacteria</taxon>
        <taxon>Pseudomonadati</taxon>
        <taxon>Bacteroidota</taxon>
        <taxon>Flavobacteriia</taxon>
        <taxon>Flavobacteriales</taxon>
        <taxon>Weeksellaceae</taxon>
        <taxon>Chryseobacterium group</taxon>
        <taxon>Chryseobacterium</taxon>
    </lineage>
</organism>
<reference evidence="2" key="1">
    <citation type="submission" date="2016-11" db="EMBL/GenBank/DDBJ databases">
        <authorList>
            <person name="Varghese N."/>
            <person name="Submissions S."/>
        </authorList>
    </citation>
    <scope>NUCLEOTIDE SEQUENCE [LARGE SCALE GENOMIC DNA]</scope>
    <source>
        <strain evidence="2">DSM 26898</strain>
    </source>
</reference>